<feature type="signal peptide" evidence="3">
    <location>
        <begin position="1"/>
        <end position="20"/>
    </location>
</feature>
<dbReference type="AlphaFoldDB" id="A0A4U0ZMW8"/>
<evidence type="ECO:0000256" key="1">
    <source>
        <dbReference type="ARBA" id="ARBA00004418"/>
    </source>
</evidence>
<proteinExistence type="inferred from homology"/>
<dbReference type="EMBL" id="SWCO01000001">
    <property type="protein sequence ID" value="TKB05242.1"/>
    <property type="molecule type" value="Genomic_DNA"/>
</dbReference>
<gene>
    <name evidence="4" type="ORF">E5672_03945</name>
</gene>
<dbReference type="Gene3D" id="3.40.190.10">
    <property type="entry name" value="Periplasmic binding protein-like II"/>
    <property type="match status" value="2"/>
</dbReference>
<organism evidence="4 5">
    <name type="scientific">Alteromonas portus</name>
    <dbReference type="NCBI Taxonomy" id="2565549"/>
    <lineage>
        <taxon>Bacteria</taxon>
        <taxon>Pseudomonadati</taxon>
        <taxon>Pseudomonadota</taxon>
        <taxon>Gammaproteobacteria</taxon>
        <taxon>Alteromonadales</taxon>
        <taxon>Alteromonadaceae</taxon>
        <taxon>Alteromonas/Salinimonas group</taxon>
        <taxon>Alteromonas</taxon>
    </lineage>
</organism>
<dbReference type="PANTHER" id="PTHR43649">
    <property type="entry name" value="ARABINOSE-BINDING PROTEIN-RELATED"/>
    <property type="match status" value="1"/>
</dbReference>
<dbReference type="SUPFAM" id="SSF53850">
    <property type="entry name" value="Periplasmic binding protein-like II"/>
    <property type="match status" value="1"/>
</dbReference>
<protein>
    <submittedName>
        <fullName evidence="4">Carbohydrate ABC transporter substrate-binding protein</fullName>
    </submittedName>
</protein>
<feature type="chain" id="PRO_5020677146" evidence="3">
    <location>
        <begin position="21"/>
        <end position="409"/>
    </location>
</feature>
<keyword evidence="3" id="KW-0732">Signal</keyword>
<evidence type="ECO:0000313" key="4">
    <source>
        <dbReference type="EMBL" id="TKB05242.1"/>
    </source>
</evidence>
<dbReference type="Proteomes" id="UP000305471">
    <property type="component" value="Unassembled WGS sequence"/>
</dbReference>
<keyword evidence="5" id="KW-1185">Reference proteome</keyword>
<dbReference type="Pfam" id="PF01547">
    <property type="entry name" value="SBP_bac_1"/>
    <property type="match status" value="1"/>
</dbReference>
<sequence>MTNRLLYLLTCLGLTTVSFAEQLNIGVSVSTSAQREAFYSLAHDFELRYPTAEVKFTALSSEEYKRAFPSMLLDDKGFDVLYWHAGQRLFKFIKDDLVLPIDDVWLESNLDAAFDKNIRQNLSYNGRLFAVPISYYQIGFYYSKSVFERLSLAEPTTWQEFINTCEIIKANGLPPIFVGTKSNWPATAWFDYLNLRLHGLDFQQKLTKGEIAFSDERIRTTLSFLDDLRKNGYFIEDHENLEWRESLPLLSRGLVGMSLVGNYVIQEIRSDMLSRIGFFPFPEINKNIANYEEAPTDVLIIPKRVKNVSLARKFLAFVANHEVQTKLNAKLGVISPHKLAQEQTTPLTQEAHAALSSADGFSQFFDRDADEAFAAAVMPIIDEFTVNGDMHNTILALEKARKETTLSAQ</sequence>
<comment type="similarity">
    <text evidence="2">Belongs to the bacterial solute-binding protein 1 family.</text>
</comment>
<reference evidence="4 5" key="1">
    <citation type="submission" date="2019-04" db="EMBL/GenBank/DDBJ databases">
        <title>Alteromonas portus sp. nov., an alginate lyase-excreting marine bacterium.</title>
        <authorList>
            <person name="Huang H."/>
            <person name="Mo K."/>
            <person name="Bao S."/>
        </authorList>
    </citation>
    <scope>NUCLEOTIDE SEQUENCE [LARGE SCALE GENOMIC DNA]</scope>
    <source>
        <strain evidence="4 5">HB161718</strain>
    </source>
</reference>
<dbReference type="InterPro" id="IPR006059">
    <property type="entry name" value="SBP"/>
</dbReference>
<dbReference type="GO" id="GO:0042597">
    <property type="term" value="C:periplasmic space"/>
    <property type="evidence" value="ECO:0007669"/>
    <property type="project" value="UniProtKB-SubCell"/>
</dbReference>
<accession>A0A4U0ZMW8</accession>
<evidence type="ECO:0000256" key="2">
    <source>
        <dbReference type="ARBA" id="ARBA00008520"/>
    </source>
</evidence>
<evidence type="ECO:0000256" key="3">
    <source>
        <dbReference type="SAM" id="SignalP"/>
    </source>
</evidence>
<evidence type="ECO:0000313" key="5">
    <source>
        <dbReference type="Proteomes" id="UP000305471"/>
    </source>
</evidence>
<comment type="subcellular location">
    <subcellularLocation>
        <location evidence="1">Periplasm</location>
    </subcellularLocation>
</comment>
<dbReference type="InterPro" id="IPR050490">
    <property type="entry name" value="Bact_solute-bd_prot1"/>
</dbReference>
<dbReference type="OrthoDB" id="2509690at2"/>
<dbReference type="RefSeq" id="WP_136780996.1">
    <property type="nucleotide sequence ID" value="NZ_SWCO01000001.1"/>
</dbReference>
<comment type="caution">
    <text evidence="4">The sequence shown here is derived from an EMBL/GenBank/DDBJ whole genome shotgun (WGS) entry which is preliminary data.</text>
</comment>
<name>A0A4U0ZMW8_9ALTE</name>